<proteinExistence type="predicted"/>
<gene>
    <name evidence="2" type="ORF">GCM10017667_15230</name>
</gene>
<dbReference type="PANTHER" id="PTHR41521:SF4">
    <property type="entry name" value="BLR0684 PROTEIN"/>
    <property type="match status" value="1"/>
</dbReference>
<dbReference type="InterPro" id="IPR011008">
    <property type="entry name" value="Dimeric_a/b-barrel"/>
</dbReference>
<name>A0A919EJA4_STRFL</name>
<protein>
    <recommendedName>
        <fullName evidence="1">DUF1330 domain-containing protein</fullName>
    </recommendedName>
</protein>
<feature type="domain" description="DUF1330" evidence="1">
    <location>
        <begin position="20"/>
        <end position="113"/>
    </location>
</feature>
<dbReference type="Proteomes" id="UP000632849">
    <property type="component" value="Unassembled WGS sequence"/>
</dbReference>
<evidence type="ECO:0000313" key="3">
    <source>
        <dbReference type="Proteomes" id="UP000632849"/>
    </source>
</evidence>
<keyword evidence="3" id="KW-1185">Reference proteome</keyword>
<evidence type="ECO:0000259" key="1">
    <source>
        <dbReference type="Pfam" id="PF07045"/>
    </source>
</evidence>
<dbReference type="AlphaFoldDB" id="A0A919EJA4"/>
<dbReference type="SUPFAM" id="SSF54909">
    <property type="entry name" value="Dimeric alpha+beta barrel"/>
    <property type="match status" value="1"/>
</dbReference>
<dbReference type="PANTHER" id="PTHR41521">
    <property type="match status" value="1"/>
</dbReference>
<dbReference type="Pfam" id="PF07045">
    <property type="entry name" value="DUF1330"/>
    <property type="match status" value="1"/>
</dbReference>
<dbReference type="InterPro" id="IPR010753">
    <property type="entry name" value="DUF1330"/>
</dbReference>
<dbReference type="EMBL" id="BNBE01000001">
    <property type="protein sequence ID" value="GHF87564.1"/>
    <property type="molecule type" value="Genomic_DNA"/>
</dbReference>
<sequence>MTSGVIDPAAAPRHAVPMTAYAMANLSPKPVLDPEVLDYMEGIQATLDPFGGRFLVHGAPRREVLEGEWPGAVVVIAFPSYDEARAWYDSEPYQALLPLRTRHMAGDVLLVDGTPEGYAPAATAAALRAAYSAGATPTGHETPVPPMPQ</sequence>
<comment type="caution">
    <text evidence="2">The sequence shown here is derived from an EMBL/GenBank/DDBJ whole genome shotgun (WGS) entry which is preliminary data.</text>
</comment>
<organism evidence="2 3">
    <name type="scientific">Streptomyces filamentosus</name>
    <name type="common">Streptomyces roseosporus</name>
    <dbReference type="NCBI Taxonomy" id="67294"/>
    <lineage>
        <taxon>Bacteria</taxon>
        <taxon>Bacillati</taxon>
        <taxon>Actinomycetota</taxon>
        <taxon>Actinomycetes</taxon>
        <taxon>Kitasatosporales</taxon>
        <taxon>Streptomycetaceae</taxon>
        <taxon>Streptomyces</taxon>
    </lineage>
</organism>
<accession>A0A919EJA4</accession>
<reference evidence="2" key="2">
    <citation type="submission" date="2020-09" db="EMBL/GenBank/DDBJ databases">
        <authorList>
            <person name="Sun Q."/>
            <person name="Ohkuma M."/>
        </authorList>
    </citation>
    <scope>NUCLEOTIDE SEQUENCE</scope>
    <source>
        <strain evidence="2">JCM 4122</strain>
    </source>
</reference>
<dbReference type="Gene3D" id="3.30.70.100">
    <property type="match status" value="1"/>
</dbReference>
<evidence type="ECO:0000313" key="2">
    <source>
        <dbReference type="EMBL" id="GHF87564.1"/>
    </source>
</evidence>
<reference evidence="2" key="1">
    <citation type="journal article" date="2014" name="Int. J. Syst. Evol. Microbiol.">
        <title>Complete genome sequence of Corynebacterium casei LMG S-19264T (=DSM 44701T), isolated from a smear-ripened cheese.</title>
        <authorList>
            <consortium name="US DOE Joint Genome Institute (JGI-PGF)"/>
            <person name="Walter F."/>
            <person name="Albersmeier A."/>
            <person name="Kalinowski J."/>
            <person name="Ruckert C."/>
        </authorList>
    </citation>
    <scope>NUCLEOTIDE SEQUENCE</scope>
    <source>
        <strain evidence="2">JCM 4122</strain>
    </source>
</reference>